<keyword evidence="3" id="KW-0804">Transcription</keyword>
<dbReference type="Gene3D" id="1.20.120.530">
    <property type="entry name" value="GntR ligand-binding domain-like"/>
    <property type="match status" value="1"/>
</dbReference>
<dbReference type="KEGG" id="cwo:Cwoe_0632"/>
<keyword evidence="1" id="KW-0805">Transcription regulation</keyword>
<keyword evidence="2" id="KW-0238">DNA-binding</keyword>
<proteinExistence type="predicted"/>
<dbReference type="GO" id="GO:0003677">
    <property type="term" value="F:DNA binding"/>
    <property type="evidence" value="ECO:0007669"/>
    <property type="project" value="UniProtKB-KW"/>
</dbReference>
<accession>D3F9A0</accession>
<dbReference type="OrthoDB" id="162505at2"/>
<evidence type="ECO:0000259" key="4">
    <source>
        <dbReference type="PROSITE" id="PS50949"/>
    </source>
</evidence>
<dbReference type="InterPro" id="IPR036390">
    <property type="entry name" value="WH_DNA-bd_sf"/>
</dbReference>
<gene>
    <name evidence="5" type="ordered locus">Cwoe_0632</name>
</gene>
<dbReference type="SUPFAM" id="SSF46785">
    <property type="entry name" value="Winged helix' DNA-binding domain"/>
    <property type="match status" value="1"/>
</dbReference>
<organism evidence="5 6">
    <name type="scientific">Conexibacter woesei (strain DSM 14684 / CCUG 47730 / CIP 108061 / JCM 11494 / NBRC 100937 / ID131577)</name>
    <dbReference type="NCBI Taxonomy" id="469383"/>
    <lineage>
        <taxon>Bacteria</taxon>
        <taxon>Bacillati</taxon>
        <taxon>Actinomycetota</taxon>
        <taxon>Thermoleophilia</taxon>
        <taxon>Solirubrobacterales</taxon>
        <taxon>Conexibacteraceae</taxon>
        <taxon>Conexibacter</taxon>
    </lineage>
</organism>
<sequence length="233" mass="25133">MVFAENVVQRSNGATQTSRVADELLRRLRAGDYPVGTKLPSERQLATEFGVSRPVVREALRTLTMLQVIDVQVGRGAFVLATTETDASLGLLDSGDLLDVVDVREVIEVGALRLAQSRATEAGRHAVATALDELRAAVRAGAETTALDQRLHATIIEASGSALLRNIWSSLEERIRSSIRISPTGRSMSPEVLGDHEELASGITDGRLDEALAAAERLALDNRIFLRDVLGQD</sequence>
<name>D3F9A0_CONWI</name>
<dbReference type="Pfam" id="PF07729">
    <property type="entry name" value="FCD"/>
    <property type="match status" value="1"/>
</dbReference>
<dbReference type="HOGENOM" id="CLU_017584_9_5_11"/>
<dbReference type="InterPro" id="IPR036388">
    <property type="entry name" value="WH-like_DNA-bd_sf"/>
</dbReference>
<dbReference type="PANTHER" id="PTHR43537:SF44">
    <property type="entry name" value="GNTR FAMILY REGULATORY PROTEIN"/>
    <property type="match status" value="1"/>
</dbReference>
<dbReference type="PANTHER" id="PTHR43537">
    <property type="entry name" value="TRANSCRIPTIONAL REGULATOR, GNTR FAMILY"/>
    <property type="match status" value="1"/>
</dbReference>
<evidence type="ECO:0000256" key="2">
    <source>
        <dbReference type="ARBA" id="ARBA00023125"/>
    </source>
</evidence>
<dbReference type="Proteomes" id="UP000008229">
    <property type="component" value="Chromosome"/>
</dbReference>
<keyword evidence="6" id="KW-1185">Reference proteome</keyword>
<dbReference type="Gene3D" id="1.10.10.10">
    <property type="entry name" value="Winged helix-like DNA-binding domain superfamily/Winged helix DNA-binding domain"/>
    <property type="match status" value="1"/>
</dbReference>
<dbReference type="PROSITE" id="PS50949">
    <property type="entry name" value="HTH_GNTR"/>
    <property type="match status" value="1"/>
</dbReference>
<dbReference type="SUPFAM" id="SSF48008">
    <property type="entry name" value="GntR ligand-binding domain-like"/>
    <property type="match status" value="1"/>
</dbReference>
<feature type="domain" description="HTH gntR-type" evidence="4">
    <location>
        <begin position="14"/>
        <end position="82"/>
    </location>
</feature>
<reference evidence="5 6" key="1">
    <citation type="journal article" date="2010" name="Stand. Genomic Sci.">
        <title>Complete genome sequence of Conexibacter woesei type strain (ID131577).</title>
        <authorList>
            <person name="Pukall R."/>
            <person name="Lapidus A."/>
            <person name="Glavina Del Rio T."/>
            <person name="Copeland A."/>
            <person name="Tice H."/>
            <person name="Cheng J.-F."/>
            <person name="Lucas S."/>
            <person name="Chen F."/>
            <person name="Nolan M."/>
            <person name="Bruce D."/>
            <person name="Goodwin L."/>
            <person name="Pitluck S."/>
            <person name="Mavromatis K."/>
            <person name="Ivanova N."/>
            <person name="Ovchinnikova G."/>
            <person name="Pati A."/>
            <person name="Chen A."/>
            <person name="Palaniappan K."/>
            <person name="Land M."/>
            <person name="Hauser L."/>
            <person name="Chang Y.-J."/>
            <person name="Jeffries C.D."/>
            <person name="Chain P."/>
            <person name="Meincke L."/>
            <person name="Sims D."/>
            <person name="Brettin T."/>
            <person name="Detter J.C."/>
            <person name="Rohde M."/>
            <person name="Goeker M."/>
            <person name="Bristow J."/>
            <person name="Eisen J.A."/>
            <person name="Markowitz V."/>
            <person name="Kyrpides N.C."/>
            <person name="Klenk H.-P."/>
            <person name="Hugenholtz P."/>
        </authorList>
    </citation>
    <scope>NUCLEOTIDE SEQUENCE [LARGE SCALE GENOMIC DNA]</scope>
    <source>
        <strain evidence="6">DSM 14684 / CIP 108061 / JCM 11494 / NBRC 100937 / ID131577</strain>
    </source>
</reference>
<dbReference type="InterPro" id="IPR000524">
    <property type="entry name" value="Tscrpt_reg_HTH_GntR"/>
</dbReference>
<dbReference type="PRINTS" id="PR00035">
    <property type="entry name" value="HTHGNTR"/>
</dbReference>
<dbReference type="eggNOG" id="COG2186">
    <property type="taxonomic scope" value="Bacteria"/>
</dbReference>
<dbReference type="InterPro" id="IPR011711">
    <property type="entry name" value="GntR_C"/>
</dbReference>
<dbReference type="Pfam" id="PF00392">
    <property type="entry name" value="GntR"/>
    <property type="match status" value="1"/>
</dbReference>
<reference evidence="6" key="2">
    <citation type="submission" date="2010-01" db="EMBL/GenBank/DDBJ databases">
        <title>The complete genome of Conexibacter woesei DSM 14684.</title>
        <authorList>
            <consortium name="US DOE Joint Genome Institute (JGI-PGF)"/>
            <person name="Lucas S."/>
            <person name="Copeland A."/>
            <person name="Lapidus A."/>
            <person name="Glavina del Rio T."/>
            <person name="Dalin E."/>
            <person name="Tice H."/>
            <person name="Bruce D."/>
            <person name="Goodwin L."/>
            <person name="Pitluck S."/>
            <person name="Kyrpides N."/>
            <person name="Mavromatis K."/>
            <person name="Ivanova N."/>
            <person name="Mikhailova N."/>
            <person name="Chertkov O."/>
            <person name="Brettin T."/>
            <person name="Detter J.C."/>
            <person name="Han C."/>
            <person name="Larimer F."/>
            <person name="Land M."/>
            <person name="Hauser L."/>
            <person name="Markowitz V."/>
            <person name="Cheng J.-F."/>
            <person name="Hugenholtz P."/>
            <person name="Woyke T."/>
            <person name="Wu D."/>
            <person name="Pukall R."/>
            <person name="Steenblock K."/>
            <person name="Schneider S."/>
            <person name="Klenk H.-P."/>
            <person name="Eisen J.A."/>
        </authorList>
    </citation>
    <scope>NUCLEOTIDE SEQUENCE [LARGE SCALE GENOMIC DNA]</scope>
    <source>
        <strain evidence="6">DSM 14684 / CIP 108061 / JCM 11494 / NBRC 100937 / ID131577</strain>
    </source>
</reference>
<dbReference type="SMART" id="SM00895">
    <property type="entry name" value="FCD"/>
    <property type="match status" value="1"/>
</dbReference>
<evidence type="ECO:0000313" key="5">
    <source>
        <dbReference type="EMBL" id="ADB49067.1"/>
    </source>
</evidence>
<dbReference type="EMBL" id="CP001854">
    <property type="protein sequence ID" value="ADB49067.1"/>
    <property type="molecule type" value="Genomic_DNA"/>
</dbReference>
<dbReference type="RefSeq" id="WP_012932120.1">
    <property type="nucleotide sequence ID" value="NC_013739.1"/>
</dbReference>
<dbReference type="GO" id="GO:0003700">
    <property type="term" value="F:DNA-binding transcription factor activity"/>
    <property type="evidence" value="ECO:0007669"/>
    <property type="project" value="InterPro"/>
</dbReference>
<dbReference type="InterPro" id="IPR008920">
    <property type="entry name" value="TF_FadR/GntR_C"/>
</dbReference>
<dbReference type="STRING" id="469383.Cwoe_0632"/>
<dbReference type="CDD" id="cd07377">
    <property type="entry name" value="WHTH_GntR"/>
    <property type="match status" value="1"/>
</dbReference>
<evidence type="ECO:0000256" key="3">
    <source>
        <dbReference type="ARBA" id="ARBA00023163"/>
    </source>
</evidence>
<dbReference type="SMART" id="SM00345">
    <property type="entry name" value="HTH_GNTR"/>
    <property type="match status" value="1"/>
</dbReference>
<evidence type="ECO:0000256" key="1">
    <source>
        <dbReference type="ARBA" id="ARBA00023015"/>
    </source>
</evidence>
<evidence type="ECO:0000313" key="6">
    <source>
        <dbReference type="Proteomes" id="UP000008229"/>
    </source>
</evidence>
<protein>
    <submittedName>
        <fullName evidence="5">Regulatory protein GntR HTH</fullName>
    </submittedName>
</protein>
<dbReference type="AlphaFoldDB" id="D3F9A0"/>